<keyword evidence="4" id="KW-0067">ATP-binding</keyword>
<protein>
    <recommendedName>
        <fullName evidence="7">Bifunctional folylpolyglutamate synthase/dihydrofolate synthase</fullName>
    </recommendedName>
</protein>
<dbReference type="PROSITE" id="PS01011">
    <property type="entry name" value="FOLYLPOLYGLU_SYNT_1"/>
    <property type="match status" value="1"/>
</dbReference>
<dbReference type="RefSeq" id="WP_380082625.1">
    <property type="nucleotide sequence ID" value="NZ_JBHSWD010000001.1"/>
</dbReference>
<dbReference type="PANTHER" id="PTHR11136">
    <property type="entry name" value="FOLYLPOLYGLUTAMATE SYNTHASE-RELATED"/>
    <property type="match status" value="1"/>
</dbReference>
<sequence>MSTRQPGALEWLFGLQRVGVHPGLSRVQQLLEDLGHPEQAFQCVLVGGTNGKGSTSASLASVLRAAGWRVGLFTSPHLTRFSERFVVDGVELGSEQVEAALGIIRPLAERGEASFFEVVTALGCELFREAGVEWAVFEVGLGGVWTPPTLWTLL</sequence>
<dbReference type="PANTHER" id="PTHR11136:SF0">
    <property type="entry name" value="DIHYDROFOLATE SYNTHETASE-RELATED"/>
    <property type="match status" value="1"/>
</dbReference>
<evidence type="ECO:0000313" key="6">
    <source>
        <dbReference type="Proteomes" id="UP001596297"/>
    </source>
</evidence>
<dbReference type="Gene3D" id="3.40.1190.10">
    <property type="entry name" value="Mur-like, catalytic domain"/>
    <property type="match status" value="1"/>
</dbReference>
<proteinExistence type="inferred from homology"/>
<accession>A0ABW1YBL1</accession>
<dbReference type="Proteomes" id="UP001596297">
    <property type="component" value="Unassembled WGS sequence"/>
</dbReference>
<evidence type="ECO:0000256" key="2">
    <source>
        <dbReference type="ARBA" id="ARBA00022598"/>
    </source>
</evidence>
<keyword evidence="2" id="KW-0436">Ligase</keyword>
<evidence type="ECO:0000256" key="3">
    <source>
        <dbReference type="ARBA" id="ARBA00022741"/>
    </source>
</evidence>
<gene>
    <name evidence="5" type="ORF">ACFP81_06065</name>
</gene>
<evidence type="ECO:0000256" key="1">
    <source>
        <dbReference type="ARBA" id="ARBA00008276"/>
    </source>
</evidence>
<keyword evidence="3" id="KW-0547">Nucleotide-binding</keyword>
<keyword evidence="6" id="KW-1185">Reference proteome</keyword>
<organism evidence="5 6">
    <name type="scientific">Deinococcus lacus</name>
    <dbReference type="NCBI Taxonomy" id="392561"/>
    <lineage>
        <taxon>Bacteria</taxon>
        <taxon>Thermotogati</taxon>
        <taxon>Deinococcota</taxon>
        <taxon>Deinococci</taxon>
        <taxon>Deinococcales</taxon>
        <taxon>Deinococcaceae</taxon>
        <taxon>Deinococcus</taxon>
    </lineage>
</organism>
<dbReference type="SUPFAM" id="SSF53623">
    <property type="entry name" value="MurD-like peptide ligases, catalytic domain"/>
    <property type="match status" value="1"/>
</dbReference>
<evidence type="ECO:0008006" key="7">
    <source>
        <dbReference type="Google" id="ProtNLM"/>
    </source>
</evidence>
<comment type="similarity">
    <text evidence="1">Belongs to the folylpolyglutamate synthase family.</text>
</comment>
<dbReference type="InterPro" id="IPR001645">
    <property type="entry name" value="Folylpolyglutamate_synth"/>
</dbReference>
<comment type="caution">
    <text evidence="5">The sequence shown here is derived from an EMBL/GenBank/DDBJ whole genome shotgun (WGS) entry which is preliminary data.</text>
</comment>
<name>A0ABW1YBL1_9DEIO</name>
<evidence type="ECO:0000256" key="4">
    <source>
        <dbReference type="ARBA" id="ARBA00022840"/>
    </source>
</evidence>
<dbReference type="InterPro" id="IPR018109">
    <property type="entry name" value="Folylpolyglutamate_synth_CS"/>
</dbReference>
<reference evidence="6" key="1">
    <citation type="journal article" date="2019" name="Int. J. Syst. Evol. Microbiol.">
        <title>The Global Catalogue of Microorganisms (GCM) 10K type strain sequencing project: providing services to taxonomists for standard genome sequencing and annotation.</title>
        <authorList>
            <consortium name="The Broad Institute Genomics Platform"/>
            <consortium name="The Broad Institute Genome Sequencing Center for Infectious Disease"/>
            <person name="Wu L."/>
            <person name="Ma J."/>
        </authorList>
    </citation>
    <scope>NUCLEOTIDE SEQUENCE [LARGE SCALE GENOMIC DNA]</scope>
    <source>
        <strain evidence="6">CGMCC 1.15772</strain>
    </source>
</reference>
<dbReference type="InterPro" id="IPR036565">
    <property type="entry name" value="Mur-like_cat_sf"/>
</dbReference>
<evidence type="ECO:0000313" key="5">
    <source>
        <dbReference type="EMBL" id="MFC6591622.1"/>
    </source>
</evidence>
<dbReference type="EMBL" id="JBHSWD010000001">
    <property type="protein sequence ID" value="MFC6591622.1"/>
    <property type="molecule type" value="Genomic_DNA"/>
</dbReference>